<dbReference type="EMBL" id="MQMG01000041">
    <property type="protein sequence ID" value="OKO91136.1"/>
    <property type="molecule type" value="Genomic_DNA"/>
</dbReference>
<evidence type="ECO:0000313" key="1">
    <source>
        <dbReference type="EMBL" id="OKO91136.1"/>
    </source>
</evidence>
<gene>
    <name evidence="1" type="ORF">BRO54_2837</name>
</gene>
<name>A0A1Q5STB0_9BACL</name>
<dbReference type="AlphaFoldDB" id="A0A1Q5STB0"/>
<organism evidence="1 2">
    <name type="scientific">Geobacillus proteiniphilus</name>
    <dbReference type="NCBI Taxonomy" id="860353"/>
    <lineage>
        <taxon>Bacteria</taxon>
        <taxon>Bacillati</taxon>
        <taxon>Bacillota</taxon>
        <taxon>Bacilli</taxon>
        <taxon>Bacillales</taxon>
        <taxon>Anoxybacillaceae</taxon>
        <taxon>Geobacillus</taxon>
    </lineage>
</organism>
<evidence type="ECO:0000313" key="2">
    <source>
        <dbReference type="Proteomes" id="UP000186030"/>
    </source>
</evidence>
<reference evidence="2" key="2">
    <citation type="submission" date="2017-01" db="EMBL/GenBank/DDBJ databases">
        <title>Genome sequencing and annotation of Geobacillus sp. 1017, a Hydrocarbon-Oxidizing Thermophilic Bacterium Isolated from a Heavy Oil Reservoir (China).</title>
        <authorList>
            <person name="Kadnikov V.V."/>
            <person name="Mardanov A.V."/>
            <person name="Poltaraus A.B."/>
            <person name="Sokolova D.S."/>
            <person name="Semenova E.M."/>
            <person name="Ravin N.V."/>
            <person name="Tourova T.P."/>
            <person name="Nazina T.N."/>
        </authorList>
    </citation>
    <scope>NUCLEOTIDE SEQUENCE [LARGE SCALE GENOMIC DNA]</scope>
    <source>
        <strain evidence="2">1017</strain>
    </source>
</reference>
<sequence>MEMAERCGDRPYMSQGSQRYHASIAPFVHCIHERPEEVLQRLGCGG</sequence>
<comment type="caution">
    <text evidence="1">The sequence shown here is derived from an EMBL/GenBank/DDBJ whole genome shotgun (WGS) entry which is preliminary data.</text>
</comment>
<accession>A0A1Q5STB0</accession>
<protein>
    <submittedName>
        <fullName evidence="1">Uncharacterized protein</fullName>
    </submittedName>
</protein>
<dbReference type="Proteomes" id="UP000186030">
    <property type="component" value="Unassembled WGS sequence"/>
</dbReference>
<proteinExistence type="predicted"/>
<reference evidence="1 2" key="1">
    <citation type="submission" date="2016-11" db="EMBL/GenBank/DDBJ databases">
        <authorList>
            <person name="Kadnikov V."/>
            <person name="Nazina T."/>
        </authorList>
    </citation>
    <scope>NUCLEOTIDE SEQUENCE [LARGE SCALE GENOMIC DNA]</scope>
    <source>
        <strain evidence="1 2">1017</strain>
    </source>
</reference>